<comment type="similarity">
    <text evidence="1">Belongs to the serine-aspartate repeat-containing protein (SDr) family.</text>
</comment>
<evidence type="ECO:0000256" key="2">
    <source>
        <dbReference type="ARBA" id="ARBA00022525"/>
    </source>
</evidence>
<comment type="caution">
    <text evidence="4">The sequence shown here is derived from an EMBL/GenBank/DDBJ whole genome shotgun (WGS) entry which is preliminary data.</text>
</comment>
<dbReference type="Gene3D" id="2.60.40.1120">
    <property type="entry name" value="Carboxypeptidase-like, regulatory domain"/>
    <property type="match status" value="4"/>
</dbReference>
<protein>
    <recommendedName>
        <fullName evidence="6">Carboxypeptidase family protein</fullName>
    </recommendedName>
</protein>
<evidence type="ECO:0000256" key="1">
    <source>
        <dbReference type="ARBA" id="ARBA00007257"/>
    </source>
</evidence>
<keyword evidence="3" id="KW-0732">Signal</keyword>
<sequence>MRRWWFVIGGVLALAVAAFVLWPGAGAEVPQAVDDAPKFETVDVRATGTQPGLTLTGVVKSPDGTPIADAEVFLASSAQSSFTDIRCGVCSEWLLSCHAHETARSVANLFEKHQGELVAALTTRSDAEGRFRFEQLAGTSFTVWGRAQGYGDGVKDRAAPGDPVELFLPAERSLTGSVRDENGQKLAGAMVRVSSRRLARVLETTTDGDGAFRFEQLGEGPFAVTATAAGKLPALEIDAQADAKPISITLPNARRLEVRTVANGAPITAVVTLQGDHVSRQVTAKDGFISIDALYPGELLLSAVAKDLSSMPTQTTLTGAVTQVTLTLEKGGTAAVTVLDESDQPVPNPTLELFTRAQDRVAQKKAQTGELVVFGPLGVGEYLLRVSANGFTAVAVPVSIKPGETPIEVTMARGTVIAGRVIDEYGRPAGGVSVLVTPTGDSVLADAEGRFTANVPSPGLYELHAHHSDWGGGDVQVTAPKEDVTLQLEPRAGAQITVSVGGRRVEGASVTLFHTKGNFRSDRTSGADGVVLMRGLPPDSYQLVASHPDFLPSERAPLELNDGDLVKVDAELKPGGKITGQVVDTQGLPVANAPVATTPRSEPVTTDSEGKFTFSPLRAGVLYNLRVGSREFEQQDRVATRPDLEPVKIVIKRRPVFRGRVLGEGVPLKNFRIDEHEVTSADGRFELALSATNDRVIVAIEASGYEPLMVDRPNTPDLGDFDLERAPQVTGVVRDERGPVADAVVTCDTCEQSVLTTQDGRFALGKPAFQREFTVVAKKGRRTGTKTLRDNQLEGIELTLKPGVKLSGLAYLPSGVPAAGLEIAGVNMDRGETVSVVTAADGSYAMDVAPGIYRFMLALPPSVTASEDPPALIAEVSGAETRLDFGPVPGLGRLEVLVSPQPGYALWLVRGDLPSVANPPMELLRSPWAQLVYQPFTQRVTLGGLTPGRYTLVWASFHATMPNGPRVVPVQVPSSGEVKLF</sequence>
<dbReference type="AlphaFoldDB" id="A0A2W5T5G0"/>
<dbReference type="SUPFAM" id="SSF49464">
    <property type="entry name" value="Carboxypeptidase regulatory domain-like"/>
    <property type="match status" value="4"/>
</dbReference>
<dbReference type="InterPro" id="IPR008969">
    <property type="entry name" value="CarboxyPept-like_regulatory"/>
</dbReference>
<dbReference type="Proteomes" id="UP000249061">
    <property type="component" value="Unassembled WGS sequence"/>
</dbReference>
<keyword evidence="2" id="KW-0964">Secreted</keyword>
<dbReference type="PANTHER" id="PTHR36108">
    <property type="entry name" value="COLOSSIN-B-RELATED"/>
    <property type="match status" value="1"/>
</dbReference>
<proteinExistence type="inferred from homology"/>
<dbReference type="EMBL" id="QFQP01000018">
    <property type="protein sequence ID" value="PZR10272.1"/>
    <property type="molecule type" value="Genomic_DNA"/>
</dbReference>
<accession>A0A2W5T5G0</accession>
<dbReference type="PANTHER" id="PTHR36108:SF13">
    <property type="entry name" value="COLOSSIN-B-RELATED"/>
    <property type="match status" value="1"/>
</dbReference>
<evidence type="ECO:0008006" key="6">
    <source>
        <dbReference type="Google" id="ProtNLM"/>
    </source>
</evidence>
<organism evidence="4 5">
    <name type="scientific">Archangium gephyra</name>
    <dbReference type="NCBI Taxonomy" id="48"/>
    <lineage>
        <taxon>Bacteria</taxon>
        <taxon>Pseudomonadati</taxon>
        <taxon>Myxococcota</taxon>
        <taxon>Myxococcia</taxon>
        <taxon>Myxococcales</taxon>
        <taxon>Cystobacterineae</taxon>
        <taxon>Archangiaceae</taxon>
        <taxon>Archangium</taxon>
    </lineage>
</organism>
<reference evidence="4 5" key="1">
    <citation type="submission" date="2017-08" db="EMBL/GenBank/DDBJ databases">
        <title>Infants hospitalized years apart are colonized by the same room-sourced microbial strains.</title>
        <authorList>
            <person name="Brooks B."/>
            <person name="Olm M.R."/>
            <person name="Firek B.A."/>
            <person name="Baker R."/>
            <person name="Thomas B.C."/>
            <person name="Morowitz M.J."/>
            <person name="Banfield J.F."/>
        </authorList>
    </citation>
    <scope>NUCLEOTIDE SEQUENCE [LARGE SCALE GENOMIC DNA]</scope>
    <source>
        <strain evidence="4">S2_003_000_R2_14</strain>
    </source>
</reference>
<evidence type="ECO:0000313" key="4">
    <source>
        <dbReference type="EMBL" id="PZR10272.1"/>
    </source>
</evidence>
<evidence type="ECO:0000256" key="3">
    <source>
        <dbReference type="ARBA" id="ARBA00022729"/>
    </source>
</evidence>
<gene>
    <name evidence="4" type="ORF">DI536_20760</name>
</gene>
<evidence type="ECO:0000313" key="5">
    <source>
        <dbReference type="Proteomes" id="UP000249061"/>
    </source>
</evidence>
<name>A0A2W5T5G0_9BACT</name>
<dbReference type="SUPFAM" id="SSF49478">
    <property type="entry name" value="Cna protein B-type domain"/>
    <property type="match status" value="1"/>
</dbReference>
<dbReference type="Pfam" id="PF13620">
    <property type="entry name" value="CarboxypepD_reg"/>
    <property type="match status" value="3"/>
</dbReference>